<keyword evidence="6" id="KW-0963">Cytoplasm</keyword>
<evidence type="ECO:0000256" key="17">
    <source>
        <dbReference type="PIRNR" id="PIRNR038895"/>
    </source>
</evidence>
<feature type="binding site" evidence="18">
    <location>
        <position position="325"/>
    </location>
    <ligand>
        <name>ATP</name>
        <dbReference type="ChEBI" id="CHEBI:30616"/>
    </ligand>
</feature>
<evidence type="ECO:0000256" key="6">
    <source>
        <dbReference type="ARBA" id="ARBA00022490"/>
    </source>
</evidence>
<feature type="binding site" evidence="19">
    <location>
        <position position="98"/>
    </location>
    <ligand>
        <name>Mg(2+)</name>
        <dbReference type="ChEBI" id="CHEBI:18420"/>
        <label>1</label>
    </ligand>
</feature>
<evidence type="ECO:0000256" key="7">
    <source>
        <dbReference type="ARBA" id="ARBA00022563"/>
    </source>
</evidence>
<dbReference type="PROSITE" id="PS01011">
    <property type="entry name" value="FOLYLPOLYGLU_SYNT_1"/>
    <property type="match status" value="1"/>
</dbReference>
<comment type="function">
    <text evidence="17">Catalyzes conversion of folates to polyglutamate derivatives allowing concentration of folate compounds in the cell and the intracellular retention of these cofactors, which are important substrates for most of the folate-dependent enzymes that are involved in one-carbon transfer reactions involved in purine, pyrimidine and amino acid synthesis.</text>
</comment>
<dbReference type="Gene3D" id="3.90.190.20">
    <property type="entry name" value="Mur ligase, C-terminal domain"/>
    <property type="match status" value="1"/>
</dbReference>
<dbReference type="InterPro" id="IPR023600">
    <property type="entry name" value="Folylpolyglutamate_synth_euk"/>
</dbReference>
<evidence type="ECO:0000256" key="9">
    <source>
        <dbReference type="ARBA" id="ARBA00022723"/>
    </source>
</evidence>
<dbReference type="SUPFAM" id="SSF53623">
    <property type="entry name" value="MurD-like peptide ligases, catalytic domain"/>
    <property type="match status" value="1"/>
</dbReference>
<keyword evidence="15" id="KW-0472">Membrane</keyword>
<evidence type="ECO:0000256" key="5">
    <source>
        <dbReference type="ARBA" id="ARBA00008276"/>
    </source>
</evidence>
<dbReference type="GO" id="GO:0005829">
    <property type="term" value="C:cytosol"/>
    <property type="evidence" value="ECO:0007669"/>
    <property type="project" value="TreeGrafter"/>
</dbReference>
<dbReference type="NCBIfam" id="TIGR01499">
    <property type="entry name" value="folC"/>
    <property type="match status" value="1"/>
</dbReference>
<dbReference type="InterPro" id="IPR001645">
    <property type="entry name" value="Folylpolyglutamate_synth"/>
</dbReference>
<dbReference type="PIRSF" id="PIRSF038895">
    <property type="entry name" value="FPGS"/>
    <property type="match status" value="1"/>
</dbReference>
<dbReference type="GO" id="GO:0006730">
    <property type="term" value="P:one-carbon metabolic process"/>
    <property type="evidence" value="ECO:0007669"/>
    <property type="project" value="UniProtKB-KW"/>
</dbReference>
<dbReference type="GO" id="GO:0005524">
    <property type="term" value="F:ATP binding"/>
    <property type="evidence" value="ECO:0007669"/>
    <property type="project" value="UniProtKB-KW"/>
</dbReference>
<dbReference type="GO" id="GO:0005743">
    <property type="term" value="C:mitochondrial inner membrane"/>
    <property type="evidence" value="ECO:0007669"/>
    <property type="project" value="UniProtKB-SubCell"/>
</dbReference>
<reference evidence="22" key="1">
    <citation type="submission" date="2016-04" db="UniProtKB">
        <authorList>
            <consortium name="WormBaseParasite"/>
        </authorList>
    </citation>
    <scope>IDENTIFICATION</scope>
</reference>
<comment type="cofactor">
    <cofactor evidence="17">
        <name>a monovalent cation</name>
        <dbReference type="ChEBI" id="CHEBI:60242"/>
    </cofactor>
    <text evidence="17">A monovalent cation.</text>
</comment>
<dbReference type="UniPathway" id="UPA00850"/>
<reference evidence="20 21" key="2">
    <citation type="submission" date="2018-11" db="EMBL/GenBank/DDBJ databases">
        <authorList>
            <consortium name="Pathogen Informatics"/>
        </authorList>
    </citation>
    <scope>NUCLEOTIDE SEQUENCE [LARGE SCALE GENOMIC DNA]</scope>
</reference>
<evidence type="ECO:0000256" key="1">
    <source>
        <dbReference type="ARBA" id="ARBA00004273"/>
    </source>
</evidence>
<dbReference type="SUPFAM" id="SSF53244">
    <property type="entry name" value="MurD-like peptide ligases, peptide-binding domain"/>
    <property type="match status" value="1"/>
</dbReference>
<keyword evidence="21" id="KW-1185">Reference proteome</keyword>
<feature type="binding site" evidence="19">
    <location>
        <position position="198"/>
    </location>
    <ligand>
        <name>Mg(2+)</name>
        <dbReference type="ChEBI" id="CHEBI:18420"/>
        <label>1</label>
    </ligand>
</feature>
<evidence type="ECO:0000256" key="18">
    <source>
        <dbReference type="PIRSR" id="PIRSR038895-1"/>
    </source>
</evidence>
<dbReference type="EC" id="6.3.2.17" evidence="17"/>
<protein>
    <recommendedName>
        <fullName evidence="17">Folylpolyglutamate synthase</fullName>
        <ecNumber evidence="17">6.3.2.17</ecNumber>
    </recommendedName>
    <alternativeName>
        <fullName evidence="17">Folylpoly-gamma-glutamate synthetase</fullName>
    </alternativeName>
    <alternativeName>
        <fullName evidence="17">Tetrahydrofolylpolyglutamate synthase</fullName>
    </alternativeName>
</protein>
<evidence type="ECO:0000313" key="20">
    <source>
        <dbReference type="EMBL" id="VDM96665.1"/>
    </source>
</evidence>
<evidence type="ECO:0000256" key="4">
    <source>
        <dbReference type="ARBA" id="ARBA00005150"/>
    </source>
</evidence>
<dbReference type="EMBL" id="UYYF01000155">
    <property type="protein sequence ID" value="VDM96665.1"/>
    <property type="molecule type" value="Genomic_DNA"/>
</dbReference>
<keyword evidence="11" id="KW-0999">Mitochondrion inner membrane</keyword>
<comment type="subcellular location">
    <subcellularLocation>
        <location evidence="3">Cytoplasm</location>
    </subcellularLocation>
    <subcellularLocation>
        <location evidence="1">Mitochondrion inner membrane</location>
    </subcellularLocation>
    <subcellularLocation>
        <location evidence="2">Mitochondrion matrix</location>
    </subcellularLocation>
</comment>
<dbReference type="OrthoDB" id="5212574at2759"/>
<evidence type="ECO:0000256" key="3">
    <source>
        <dbReference type="ARBA" id="ARBA00004496"/>
    </source>
</evidence>
<comment type="similarity">
    <text evidence="5 17">Belongs to the folylpolyglutamate synthase family.</text>
</comment>
<evidence type="ECO:0000256" key="11">
    <source>
        <dbReference type="ARBA" id="ARBA00022792"/>
    </source>
</evidence>
<dbReference type="Gene3D" id="3.40.1190.10">
    <property type="entry name" value="Mur-like, catalytic domain"/>
    <property type="match status" value="1"/>
</dbReference>
<dbReference type="GO" id="GO:0004326">
    <property type="term" value="F:tetrahydrofolylpolyglutamate synthase activity"/>
    <property type="evidence" value="ECO:0007669"/>
    <property type="project" value="UniProtKB-EC"/>
</dbReference>
<keyword evidence="9 19" id="KW-0479">Metal-binding</keyword>
<dbReference type="WBParaSite" id="TCLT_0000130101-mRNA-1">
    <property type="protein sequence ID" value="TCLT_0000130101-mRNA-1"/>
    <property type="gene ID" value="TCLT_0000130101"/>
</dbReference>
<dbReference type="OMA" id="ESLDCCM"/>
<comment type="catalytic activity">
    <reaction evidence="16 17">
        <text>(6S)-5,6,7,8-tetrahydrofolyl-(gamma-L-Glu)(n) + L-glutamate + ATP = (6S)-5,6,7,8-tetrahydrofolyl-(gamma-L-Glu)(n+1) + ADP + phosphate + H(+)</text>
        <dbReference type="Rhea" id="RHEA:10580"/>
        <dbReference type="Rhea" id="RHEA-COMP:14738"/>
        <dbReference type="Rhea" id="RHEA-COMP:14740"/>
        <dbReference type="ChEBI" id="CHEBI:15378"/>
        <dbReference type="ChEBI" id="CHEBI:29985"/>
        <dbReference type="ChEBI" id="CHEBI:30616"/>
        <dbReference type="ChEBI" id="CHEBI:43474"/>
        <dbReference type="ChEBI" id="CHEBI:141005"/>
        <dbReference type="ChEBI" id="CHEBI:456216"/>
        <dbReference type="EC" id="6.3.2.17"/>
    </reaction>
</comment>
<sequence length="482" mass="54521">MVPEYEESIKRLNGLQSNAKVIQFGARKKGVELEKKLLETQWYLEKCNIQLEEIDQRNVIHVTGTKGKGSTCAFTESILRQLGFKTGFYRFIFPTYSSPHLIHHRERIRINGDPISESQFVFHFKHIYNCLEKAVMESKGDKSMPGFFQFLTILAFHVFIEEKVDVAIIEVGIGGRYDCTNVIRNPVVSGVTVLDYDHMSLLGNTLKLIAWQKGGIFKSGSVAIVSKQSDDAMVIFRNLADYKNCVLRVAPEFSAYGWPDNGVQCGISGAHQQINISLALQLAKISADFFKHHDDVATSESEILPGFVVPQQFLDGIRLCNWPGRCQIVKRESITYYLDGAHTPKSLQCCIDWFTEEMGKLSSSEQSYPYRVLLFNCSKGRSYRSFLCKLDNCGFNLALFCPNLLHSMNNQLSHGAEYKYPLHRVHASYWRCFAVAAGEDYESVSEALHRIEDLKDSVHKDIVVLVTGSLHLVGCVLAFLKV</sequence>
<dbReference type="InterPro" id="IPR036565">
    <property type="entry name" value="Mur-like_cat_sf"/>
</dbReference>
<gene>
    <name evidence="20" type="ORF">TCLT_LOCUS1302</name>
</gene>
<keyword evidence="10 18" id="KW-0547">Nucleotide-binding</keyword>
<keyword evidence="14" id="KW-0496">Mitochondrion</keyword>
<organism evidence="22">
    <name type="scientific">Thelazia callipaeda</name>
    <name type="common">Oriental eyeworm</name>
    <name type="synonym">Parasitic nematode</name>
    <dbReference type="NCBI Taxonomy" id="103827"/>
    <lineage>
        <taxon>Eukaryota</taxon>
        <taxon>Metazoa</taxon>
        <taxon>Ecdysozoa</taxon>
        <taxon>Nematoda</taxon>
        <taxon>Chromadorea</taxon>
        <taxon>Rhabditida</taxon>
        <taxon>Spirurina</taxon>
        <taxon>Spiruromorpha</taxon>
        <taxon>Thelazioidea</taxon>
        <taxon>Thelaziidae</taxon>
        <taxon>Thelazia</taxon>
    </lineage>
</organism>
<accession>A0A0N5CMC5</accession>
<name>A0A0N5CMC5_THECL</name>
<dbReference type="PANTHER" id="PTHR11136">
    <property type="entry name" value="FOLYLPOLYGLUTAMATE SYNTHASE-RELATED"/>
    <property type="match status" value="1"/>
</dbReference>
<dbReference type="PROSITE" id="PS01012">
    <property type="entry name" value="FOLYLPOLYGLU_SYNT_2"/>
    <property type="match status" value="1"/>
</dbReference>
<dbReference type="InterPro" id="IPR036615">
    <property type="entry name" value="Mur_ligase_C_dom_sf"/>
</dbReference>
<evidence type="ECO:0000256" key="12">
    <source>
        <dbReference type="ARBA" id="ARBA00022840"/>
    </source>
</evidence>
<dbReference type="STRING" id="103827.A0A0N5CMC5"/>
<dbReference type="GO" id="GO:0005759">
    <property type="term" value="C:mitochondrial matrix"/>
    <property type="evidence" value="ECO:0007669"/>
    <property type="project" value="UniProtKB-SubCell"/>
</dbReference>
<evidence type="ECO:0000256" key="19">
    <source>
        <dbReference type="PIRSR" id="PIRSR038895-2"/>
    </source>
</evidence>
<evidence type="ECO:0000313" key="22">
    <source>
        <dbReference type="WBParaSite" id="TCLT_0000130101-mRNA-1"/>
    </source>
</evidence>
<proteinExistence type="inferred from homology"/>
<dbReference type="GO" id="GO:0046872">
    <property type="term" value="F:metal ion binding"/>
    <property type="evidence" value="ECO:0007669"/>
    <property type="project" value="UniProtKB-KW"/>
</dbReference>
<dbReference type="AlphaFoldDB" id="A0A0N5CMC5"/>
<evidence type="ECO:0000256" key="14">
    <source>
        <dbReference type="ARBA" id="ARBA00023128"/>
    </source>
</evidence>
<evidence type="ECO:0000256" key="15">
    <source>
        <dbReference type="ARBA" id="ARBA00023136"/>
    </source>
</evidence>
<evidence type="ECO:0000256" key="8">
    <source>
        <dbReference type="ARBA" id="ARBA00022598"/>
    </source>
</evidence>
<evidence type="ECO:0000256" key="10">
    <source>
        <dbReference type="ARBA" id="ARBA00022741"/>
    </source>
</evidence>
<dbReference type="PANTHER" id="PTHR11136:SF5">
    <property type="entry name" value="FOLYLPOLYGLUTAMATE SYNTHASE, MITOCHONDRIAL"/>
    <property type="match status" value="1"/>
</dbReference>
<feature type="binding site" evidence="19">
    <location>
        <position position="170"/>
    </location>
    <ligand>
        <name>Mg(2+)</name>
        <dbReference type="ChEBI" id="CHEBI:18420"/>
        <label>1</label>
    </ligand>
</feature>
<keyword evidence="12 18" id="KW-0067">ATP-binding</keyword>
<keyword evidence="7 17" id="KW-0554">One-carbon metabolism</keyword>
<evidence type="ECO:0000256" key="16">
    <source>
        <dbReference type="ARBA" id="ARBA00047493"/>
    </source>
</evidence>
<evidence type="ECO:0000313" key="21">
    <source>
        <dbReference type="Proteomes" id="UP000276776"/>
    </source>
</evidence>
<keyword evidence="13 19" id="KW-0460">Magnesium</keyword>
<feature type="binding site" evidence="18">
    <location>
        <position position="339"/>
    </location>
    <ligand>
        <name>ATP</name>
        <dbReference type="ChEBI" id="CHEBI:30616"/>
    </ligand>
</feature>
<dbReference type="InterPro" id="IPR018109">
    <property type="entry name" value="Folylpolyglutamate_synth_CS"/>
</dbReference>
<dbReference type="Proteomes" id="UP000276776">
    <property type="component" value="Unassembled WGS sequence"/>
</dbReference>
<comment type="pathway">
    <text evidence="4 17">Cofactor biosynthesis; tetrahydrofolylpolyglutamate biosynthesis.</text>
</comment>
<keyword evidence="8 17" id="KW-0436">Ligase</keyword>
<evidence type="ECO:0000256" key="2">
    <source>
        <dbReference type="ARBA" id="ARBA00004305"/>
    </source>
</evidence>
<evidence type="ECO:0000256" key="13">
    <source>
        <dbReference type="ARBA" id="ARBA00022842"/>
    </source>
</evidence>